<dbReference type="CDD" id="cd17536">
    <property type="entry name" value="REC_YesN-like"/>
    <property type="match status" value="1"/>
</dbReference>
<dbReference type="OrthoDB" id="342399at2"/>
<gene>
    <name evidence="12" type="ORF">BVG16_25270</name>
</gene>
<sequence>MWKAVIVDDEHKIIQIMRNIPIWSELEIEVVGDATDGQEGMKLIFEQNPDIVITDIYMPVMNGLEMVEQLRLHNFAGKIIVLSGYSDFDYARQALRLQVDDYLSKPISLETMKEVLMKSIEDLKALQMEQIEQAQLKQKLTVYEPYVQKKWLHYVVTGTHDSDFQQVQEMNQRFKHWNYKSHMVLVIEMMKTDRLAGMSLVDQSLFYFGLNNIIQEISQQHWPEFNFVELYSHHCALLLHLNNQAAEETPLQHVVELAERIAESVFAYLKIEISIGIGGLKEQWRDIARSTEEGFIALFYKNKRIGKSGLVFALPEEFSKKEIHLYNDLKHEMHPFKLYQELSEAISYTQIDQAITIVQQFIIHLDGIHKVPMVYLRNYGYELWIIIVNSFAKAGIQIDSFYPKEQMLDELDSLSTPQELEKWLIEKLKHIGKQFQSNVNLKHRHAVDFIIKCVHENYHKELALGEIADQICMSRSYLSYIFKNATGDTFNNYVTRVRIEKAKAMIMEGKYLIYEVSEKVGYKNVPYFNTLFKKFTGLNPTQLYETYKTGFSSNIDTNQTSISYSIN</sequence>
<evidence type="ECO:0000256" key="9">
    <source>
        <dbReference type="SAM" id="Coils"/>
    </source>
</evidence>
<dbReference type="GO" id="GO:0043565">
    <property type="term" value="F:sequence-specific DNA binding"/>
    <property type="evidence" value="ECO:0007669"/>
    <property type="project" value="InterPro"/>
</dbReference>
<keyword evidence="4" id="KW-0902">Two-component regulatory system</keyword>
<comment type="subcellular location">
    <subcellularLocation>
        <location evidence="1">Cytoplasm</location>
    </subcellularLocation>
</comment>
<keyword evidence="5" id="KW-0805">Transcription regulation</keyword>
<evidence type="ECO:0000256" key="3">
    <source>
        <dbReference type="ARBA" id="ARBA00022553"/>
    </source>
</evidence>
<keyword evidence="9" id="KW-0175">Coiled coil</keyword>
<feature type="modified residue" description="4-aspartylphosphate" evidence="8">
    <location>
        <position position="55"/>
    </location>
</feature>
<comment type="caution">
    <text evidence="12">The sequence shown here is derived from an EMBL/GenBank/DDBJ whole genome shotgun (WGS) entry which is preliminary data.</text>
</comment>
<dbReference type="GO" id="GO:0000160">
    <property type="term" value="P:phosphorelay signal transduction system"/>
    <property type="evidence" value="ECO:0007669"/>
    <property type="project" value="UniProtKB-KW"/>
</dbReference>
<feature type="coiled-coil region" evidence="9">
    <location>
        <begin position="109"/>
        <end position="137"/>
    </location>
</feature>
<dbReference type="SMART" id="SM00448">
    <property type="entry name" value="REC"/>
    <property type="match status" value="1"/>
</dbReference>
<evidence type="ECO:0000259" key="11">
    <source>
        <dbReference type="PROSITE" id="PS50110"/>
    </source>
</evidence>
<evidence type="ECO:0000256" key="1">
    <source>
        <dbReference type="ARBA" id="ARBA00004496"/>
    </source>
</evidence>
<dbReference type="EMBL" id="MSZX01000012">
    <property type="protein sequence ID" value="OPA74065.1"/>
    <property type="molecule type" value="Genomic_DNA"/>
</dbReference>
<evidence type="ECO:0000256" key="7">
    <source>
        <dbReference type="ARBA" id="ARBA00023163"/>
    </source>
</evidence>
<keyword evidence="6" id="KW-0238">DNA-binding</keyword>
<keyword evidence="13" id="KW-1185">Reference proteome</keyword>
<proteinExistence type="predicted"/>
<evidence type="ECO:0008006" key="14">
    <source>
        <dbReference type="Google" id="ProtNLM"/>
    </source>
</evidence>
<dbReference type="PANTHER" id="PTHR42713:SF3">
    <property type="entry name" value="TRANSCRIPTIONAL REGULATORY PROTEIN HPTR"/>
    <property type="match status" value="1"/>
</dbReference>
<evidence type="ECO:0000256" key="5">
    <source>
        <dbReference type="ARBA" id="ARBA00023015"/>
    </source>
</evidence>
<dbReference type="PROSITE" id="PS01124">
    <property type="entry name" value="HTH_ARAC_FAMILY_2"/>
    <property type="match status" value="1"/>
</dbReference>
<dbReference type="Proteomes" id="UP000190188">
    <property type="component" value="Unassembled WGS sequence"/>
</dbReference>
<evidence type="ECO:0000256" key="2">
    <source>
        <dbReference type="ARBA" id="ARBA00022490"/>
    </source>
</evidence>
<dbReference type="SUPFAM" id="SSF52172">
    <property type="entry name" value="CheY-like"/>
    <property type="match status" value="1"/>
</dbReference>
<organism evidence="12 13">
    <name type="scientific">Paenibacillus selenitireducens</name>
    <dbReference type="NCBI Taxonomy" id="1324314"/>
    <lineage>
        <taxon>Bacteria</taxon>
        <taxon>Bacillati</taxon>
        <taxon>Bacillota</taxon>
        <taxon>Bacilli</taxon>
        <taxon>Bacillales</taxon>
        <taxon>Paenibacillaceae</taxon>
        <taxon>Paenibacillus</taxon>
    </lineage>
</organism>
<evidence type="ECO:0000313" key="13">
    <source>
        <dbReference type="Proteomes" id="UP000190188"/>
    </source>
</evidence>
<dbReference type="AlphaFoldDB" id="A0A1T2X2M2"/>
<feature type="domain" description="HTH araC/xylS-type" evidence="10">
    <location>
        <begin position="448"/>
        <end position="546"/>
    </location>
</feature>
<dbReference type="RefSeq" id="WP_078501983.1">
    <property type="nucleotide sequence ID" value="NZ_MSZX01000012.1"/>
</dbReference>
<dbReference type="Gene3D" id="1.10.10.60">
    <property type="entry name" value="Homeodomain-like"/>
    <property type="match status" value="2"/>
</dbReference>
<dbReference type="InterPro" id="IPR051552">
    <property type="entry name" value="HptR"/>
</dbReference>
<feature type="domain" description="Response regulatory" evidence="11">
    <location>
        <begin position="3"/>
        <end position="120"/>
    </location>
</feature>
<evidence type="ECO:0000256" key="6">
    <source>
        <dbReference type="ARBA" id="ARBA00023125"/>
    </source>
</evidence>
<keyword evidence="2" id="KW-0963">Cytoplasm</keyword>
<protein>
    <recommendedName>
        <fullName evidence="14">DNA-binding response regulator</fullName>
    </recommendedName>
</protein>
<keyword evidence="3 8" id="KW-0597">Phosphoprotein</keyword>
<dbReference type="InterPro" id="IPR001789">
    <property type="entry name" value="Sig_transdc_resp-reg_receiver"/>
</dbReference>
<dbReference type="STRING" id="1324314.BVG16_25270"/>
<dbReference type="GO" id="GO:0003700">
    <property type="term" value="F:DNA-binding transcription factor activity"/>
    <property type="evidence" value="ECO:0007669"/>
    <property type="project" value="InterPro"/>
</dbReference>
<evidence type="ECO:0000259" key="10">
    <source>
        <dbReference type="PROSITE" id="PS01124"/>
    </source>
</evidence>
<name>A0A1T2X2M2_9BACL</name>
<dbReference type="Gene3D" id="3.40.50.2300">
    <property type="match status" value="1"/>
</dbReference>
<dbReference type="Pfam" id="PF12833">
    <property type="entry name" value="HTH_18"/>
    <property type="match status" value="1"/>
</dbReference>
<dbReference type="InterPro" id="IPR009057">
    <property type="entry name" value="Homeodomain-like_sf"/>
</dbReference>
<dbReference type="GO" id="GO:0005737">
    <property type="term" value="C:cytoplasm"/>
    <property type="evidence" value="ECO:0007669"/>
    <property type="project" value="UniProtKB-SubCell"/>
</dbReference>
<keyword evidence="7" id="KW-0804">Transcription</keyword>
<dbReference type="InterPro" id="IPR018062">
    <property type="entry name" value="HTH_AraC-typ_CS"/>
</dbReference>
<dbReference type="PROSITE" id="PS50110">
    <property type="entry name" value="RESPONSE_REGULATORY"/>
    <property type="match status" value="1"/>
</dbReference>
<evidence type="ECO:0000256" key="4">
    <source>
        <dbReference type="ARBA" id="ARBA00023012"/>
    </source>
</evidence>
<dbReference type="PANTHER" id="PTHR42713">
    <property type="entry name" value="HISTIDINE KINASE-RELATED"/>
    <property type="match status" value="1"/>
</dbReference>
<dbReference type="PROSITE" id="PS00041">
    <property type="entry name" value="HTH_ARAC_FAMILY_1"/>
    <property type="match status" value="1"/>
</dbReference>
<dbReference type="Pfam" id="PF00072">
    <property type="entry name" value="Response_reg"/>
    <property type="match status" value="1"/>
</dbReference>
<dbReference type="SUPFAM" id="SSF46689">
    <property type="entry name" value="Homeodomain-like"/>
    <property type="match status" value="2"/>
</dbReference>
<evidence type="ECO:0000256" key="8">
    <source>
        <dbReference type="PROSITE-ProRule" id="PRU00169"/>
    </source>
</evidence>
<dbReference type="SMART" id="SM00342">
    <property type="entry name" value="HTH_ARAC"/>
    <property type="match status" value="1"/>
</dbReference>
<accession>A0A1T2X2M2</accession>
<dbReference type="InterPro" id="IPR011006">
    <property type="entry name" value="CheY-like_superfamily"/>
</dbReference>
<evidence type="ECO:0000313" key="12">
    <source>
        <dbReference type="EMBL" id="OPA74065.1"/>
    </source>
</evidence>
<dbReference type="InterPro" id="IPR018060">
    <property type="entry name" value="HTH_AraC"/>
</dbReference>
<reference evidence="12 13" key="1">
    <citation type="submission" date="2017-01" db="EMBL/GenBank/DDBJ databases">
        <title>Genome analysis of Paenibacillus selenitrireducens ES3-24.</title>
        <authorList>
            <person name="Xu D."/>
            <person name="Yao R."/>
            <person name="Zheng S."/>
        </authorList>
    </citation>
    <scope>NUCLEOTIDE SEQUENCE [LARGE SCALE GENOMIC DNA]</scope>
    <source>
        <strain evidence="12 13">ES3-24</strain>
    </source>
</reference>